<reference evidence="3 4" key="1">
    <citation type="submission" date="2010-07" db="EMBL/GenBank/DDBJ databases">
        <authorList>
            <person name="Sid Ahmed O."/>
        </authorList>
    </citation>
    <scope>NUCLEOTIDE SEQUENCE [LARGE SCALE GENOMIC DNA]</scope>
    <source>
        <strain evidence="3 4">TX4248</strain>
    </source>
</reference>
<dbReference type="GeneID" id="60893747"/>
<organism evidence="3 4">
    <name type="scientific">Enterococcus faecalis TX4248</name>
    <dbReference type="NCBI Taxonomy" id="749495"/>
    <lineage>
        <taxon>Bacteria</taxon>
        <taxon>Bacillati</taxon>
        <taxon>Bacillota</taxon>
        <taxon>Bacilli</taxon>
        <taxon>Lactobacillales</taxon>
        <taxon>Enterococcaceae</taxon>
        <taxon>Enterococcus</taxon>
    </lineage>
</organism>
<comment type="caution">
    <text evidence="3">The sequence shown here is derived from an EMBL/GenBank/DDBJ whole genome shotgun (WGS) entry which is preliminary data.</text>
</comment>
<dbReference type="GO" id="GO:0000270">
    <property type="term" value="P:peptidoglycan metabolic process"/>
    <property type="evidence" value="ECO:0007669"/>
    <property type="project" value="TreeGrafter"/>
</dbReference>
<feature type="transmembrane region" description="Helical" evidence="1">
    <location>
        <begin position="6"/>
        <end position="23"/>
    </location>
</feature>
<dbReference type="CDD" id="cd06259">
    <property type="entry name" value="YdcF-like"/>
    <property type="match status" value="1"/>
</dbReference>
<evidence type="ECO:0000259" key="2">
    <source>
        <dbReference type="Pfam" id="PF02698"/>
    </source>
</evidence>
<dbReference type="InterPro" id="IPR051599">
    <property type="entry name" value="Cell_Envelope_Assoc"/>
</dbReference>
<dbReference type="Pfam" id="PF02698">
    <property type="entry name" value="DUF218"/>
    <property type="match status" value="1"/>
</dbReference>
<evidence type="ECO:0000313" key="3">
    <source>
        <dbReference type="EMBL" id="EFM81292.1"/>
    </source>
</evidence>
<feature type="transmembrane region" description="Helical" evidence="1">
    <location>
        <begin position="32"/>
        <end position="50"/>
    </location>
</feature>
<evidence type="ECO:0000313" key="4">
    <source>
        <dbReference type="Proteomes" id="UP000004846"/>
    </source>
</evidence>
<feature type="transmembrane region" description="Helical" evidence="1">
    <location>
        <begin position="380"/>
        <end position="400"/>
    </location>
</feature>
<dbReference type="PANTHER" id="PTHR30336">
    <property type="entry name" value="INNER MEMBRANE PROTEIN, PROBABLE PERMEASE"/>
    <property type="match status" value="1"/>
</dbReference>
<sequence>MQFYGDLTFLGVYLLGLFFIPSWRKKKKEHDWLPWMFGWTVFMFFSYVLYLEIIRGTAFFLIPIAFFGLFALFYFKEKRRLLNGTLFNIFLVVLATYLGITAIRTNNYFLITLAIIALLAIFIALALGLYALIIFLYWNAVVVMRKEGRSLGNLLTLLLAIGLTLLLIYNFFFQSLLPTWLSLPLTIAPFILTYFAFVFYNFLTVSTLYQFNQPKYTQDYIVVLGSGLINGEIVPPLLQARINKAIQFYKAQNRATLNPPKIVMSGGQGPDELLPESVAMKMYALTQGIPDDDILVEAHSKNTLENMRFSKETMIEDFGNANFQAIFTTNNYHLFRAGLFARMAGLKADGIGAKTAFYFLPNAFIREFIAIVVMYKRRHIIVCGLAAIGMVMLFLTGLIIQ</sequence>
<feature type="transmembrane region" description="Helical" evidence="1">
    <location>
        <begin position="109"/>
        <end position="138"/>
    </location>
</feature>
<keyword evidence="1" id="KW-0812">Transmembrane</keyword>
<dbReference type="HOGENOM" id="CLU_051474_2_0_9"/>
<proteinExistence type="predicted"/>
<feature type="transmembrane region" description="Helical" evidence="1">
    <location>
        <begin position="82"/>
        <end position="103"/>
    </location>
</feature>
<dbReference type="GO" id="GO:0005886">
    <property type="term" value="C:plasma membrane"/>
    <property type="evidence" value="ECO:0007669"/>
    <property type="project" value="TreeGrafter"/>
</dbReference>
<dbReference type="Gene3D" id="3.40.50.620">
    <property type="entry name" value="HUPs"/>
    <property type="match status" value="1"/>
</dbReference>
<dbReference type="RefSeq" id="WP_002382277.1">
    <property type="nucleotide sequence ID" value="NZ_GL454489.1"/>
</dbReference>
<protein>
    <recommendedName>
        <fullName evidence="2">DUF218 domain-containing protein</fullName>
    </recommendedName>
</protein>
<evidence type="ECO:0000256" key="1">
    <source>
        <dbReference type="SAM" id="Phobius"/>
    </source>
</evidence>
<dbReference type="Proteomes" id="UP000004846">
    <property type="component" value="Unassembled WGS sequence"/>
</dbReference>
<feature type="domain" description="DUF218" evidence="2">
    <location>
        <begin position="219"/>
        <end position="369"/>
    </location>
</feature>
<accession>A0A125W1L4</accession>
<dbReference type="GO" id="GO:0043164">
    <property type="term" value="P:Gram-negative-bacterium-type cell wall biogenesis"/>
    <property type="evidence" value="ECO:0007669"/>
    <property type="project" value="TreeGrafter"/>
</dbReference>
<dbReference type="InterPro" id="IPR003848">
    <property type="entry name" value="DUF218"/>
</dbReference>
<feature type="transmembrane region" description="Helical" evidence="1">
    <location>
        <begin position="179"/>
        <end position="203"/>
    </location>
</feature>
<dbReference type="InterPro" id="IPR014729">
    <property type="entry name" value="Rossmann-like_a/b/a_fold"/>
</dbReference>
<feature type="transmembrane region" description="Helical" evidence="1">
    <location>
        <begin position="150"/>
        <end position="173"/>
    </location>
</feature>
<dbReference type="AlphaFoldDB" id="A0A125W1L4"/>
<keyword evidence="1" id="KW-1133">Transmembrane helix</keyword>
<dbReference type="EMBL" id="AEBR01000110">
    <property type="protein sequence ID" value="EFM81292.1"/>
    <property type="molecule type" value="Genomic_DNA"/>
</dbReference>
<name>A0A125W1L4_ENTFL</name>
<gene>
    <name evidence="3" type="ORF">HMPREF9498_03231</name>
</gene>
<dbReference type="PANTHER" id="PTHR30336:SF18">
    <property type="entry name" value="MEMBRANE PROTEIN"/>
    <property type="match status" value="1"/>
</dbReference>
<keyword evidence="1" id="KW-0472">Membrane</keyword>
<feature type="transmembrane region" description="Helical" evidence="1">
    <location>
        <begin position="56"/>
        <end position="75"/>
    </location>
</feature>